<gene>
    <name evidence="4" type="ORF">D1B33_05870</name>
</gene>
<dbReference type="InterPro" id="IPR014748">
    <property type="entry name" value="Enoyl-CoA_hydra_C"/>
</dbReference>
<dbReference type="CDD" id="cd06558">
    <property type="entry name" value="crotonase-like"/>
    <property type="match status" value="1"/>
</dbReference>
<dbReference type="InterPro" id="IPR018376">
    <property type="entry name" value="Enoyl-CoA_hyd/isom_CS"/>
</dbReference>
<dbReference type="FunFam" id="3.90.226.10:FF:000009">
    <property type="entry name" value="Carnitinyl-CoA dehydratase"/>
    <property type="match status" value="1"/>
</dbReference>
<evidence type="ECO:0000313" key="4">
    <source>
        <dbReference type="EMBL" id="RHW38407.1"/>
    </source>
</evidence>
<keyword evidence="5" id="KW-1185">Reference proteome</keyword>
<evidence type="ECO:0000256" key="3">
    <source>
        <dbReference type="RuleBase" id="RU003707"/>
    </source>
</evidence>
<reference evidence="4 5" key="1">
    <citation type="submission" date="2018-08" db="EMBL/GenBank/DDBJ databases">
        <title>Lysinibacillus sp. YLB-03 draft genome sequence.</title>
        <authorList>
            <person name="Yu L."/>
        </authorList>
    </citation>
    <scope>NUCLEOTIDE SEQUENCE [LARGE SCALE GENOMIC DNA]</scope>
    <source>
        <strain evidence="4 5">YLB-03</strain>
    </source>
</reference>
<dbReference type="PROSITE" id="PS00166">
    <property type="entry name" value="ENOYL_COA_HYDRATASE"/>
    <property type="match status" value="1"/>
</dbReference>
<dbReference type="PANTHER" id="PTHR11941:SF54">
    <property type="entry name" value="ENOYL-COA HYDRATASE, MITOCHONDRIAL"/>
    <property type="match status" value="1"/>
</dbReference>
<dbReference type="GO" id="GO:0016853">
    <property type="term" value="F:isomerase activity"/>
    <property type="evidence" value="ECO:0007669"/>
    <property type="project" value="UniProtKB-KW"/>
</dbReference>
<sequence length="259" mass="28199">MMDFENISLVIKDSIAYLTLNRPEVRNALSPAMLKDIEDGFERLEQHPEVRIIILQGAGGKAFASGADIRALHDRPMLEALQPGMQGLYSKIEQCSKVTIAIVNGYALGGGCELAMACDLRIATDKAKFGLPELNLGILPGAGGTQRLSRLVGKGRAMDLILTGKIIDGIEAERIGLANYYSLEDNLEETIQSIASALLKKAPIATQLVKQAIHKGFDIDQNTAQWIEKLSSTILFGTADQKEGTQAFLEKRDAQFLNK</sequence>
<evidence type="ECO:0000256" key="1">
    <source>
        <dbReference type="ARBA" id="ARBA00005254"/>
    </source>
</evidence>
<dbReference type="InterPro" id="IPR001753">
    <property type="entry name" value="Enoyl-CoA_hydra/iso"/>
</dbReference>
<dbReference type="Proteomes" id="UP000265692">
    <property type="component" value="Unassembled WGS sequence"/>
</dbReference>
<evidence type="ECO:0000256" key="2">
    <source>
        <dbReference type="ARBA" id="ARBA00023239"/>
    </source>
</evidence>
<dbReference type="RefSeq" id="WP_118875441.1">
    <property type="nucleotide sequence ID" value="NZ_QWEI01000002.1"/>
</dbReference>
<keyword evidence="4" id="KW-0413">Isomerase</keyword>
<comment type="caution">
    <text evidence="4">The sequence shown here is derived from an EMBL/GenBank/DDBJ whole genome shotgun (WGS) entry which is preliminary data.</text>
</comment>
<organism evidence="4 5">
    <name type="scientific">Ureibacillus yapensis</name>
    <dbReference type="NCBI Taxonomy" id="2304605"/>
    <lineage>
        <taxon>Bacteria</taxon>
        <taxon>Bacillati</taxon>
        <taxon>Bacillota</taxon>
        <taxon>Bacilli</taxon>
        <taxon>Bacillales</taxon>
        <taxon>Caryophanaceae</taxon>
        <taxon>Ureibacillus</taxon>
    </lineage>
</organism>
<dbReference type="FunFam" id="1.10.12.10:FF:000001">
    <property type="entry name" value="Probable enoyl-CoA hydratase, mitochondrial"/>
    <property type="match status" value="1"/>
</dbReference>
<dbReference type="OrthoDB" id="9775794at2"/>
<protein>
    <submittedName>
        <fullName evidence="4">Enoyl-CoA hydratase/isomerase family protein</fullName>
    </submittedName>
</protein>
<proteinExistence type="inferred from homology"/>
<dbReference type="Pfam" id="PF00378">
    <property type="entry name" value="ECH_1"/>
    <property type="match status" value="1"/>
</dbReference>
<dbReference type="GO" id="GO:0006635">
    <property type="term" value="P:fatty acid beta-oxidation"/>
    <property type="evidence" value="ECO:0007669"/>
    <property type="project" value="TreeGrafter"/>
</dbReference>
<dbReference type="AlphaFoldDB" id="A0A396SH56"/>
<dbReference type="EMBL" id="QWEI01000002">
    <property type="protein sequence ID" value="RHW38407.1"/>
    <property type="molecule type" value="Genomic_DNA"/>
</dbReference>
<dbReference type="InterPro" id="IPR029045">
    <property type="entry name" value="ClpP/crotonase-like_dom_sf"/>
</dbReference>
<accession>A0A396SH56</accession>
<dbReference type="PANTHER" id="PTHR11941">
    <property type="entry name" value="ENOYL-COA HYDRATASE-RELATED"/>
    <property type="match status" value="1"/>
</dbReference>
<evidence type="ECO:0000313" key="5">
    <source>
        <dbReference type="Proteomes" id="UP000265692"/>
    </source>
</evidence>
<dbReference type="Gene3D" id="1.10.12.10">
    <property type="entry name" value="Lyase 2-enoyl-coa Hydratase, Chain A, domain 2"/>
    <property type="match status" value="1"/>
</dbReference>
<comment type="similarity">
    <text evidence="1 3">Belongs to the enoyl-CoA hydratase/isomerase family.</text>
</comment>
<name>A0A396SH56_9BACL</name>
<dbReference type="Gene3D" id="3.90.226.10">
    <property type="entry name" value="2-enoyl-CoA Hydratase, Chain A, domain 1"/>
    <property type="match status" value="1"/>
</dbReference>
<dbReference type="SUPFAM" id="SSF52096">
    <property type="entry name" value="ClpP/crotonase"/>
    <property type="match status" value="1"/>
</dbReference>
<keyword evidence="2" id="KW-0456">Lyase</keyword>
<dbReference type="GO" id="GO:0016836">
    <property type="term" value="F:hydro-lyase activity"/>
    <property type="evidence" value="ECO:0007669"/>
    <property type="project" value="UniProtKB-ARBA"/>
</dbReference>